<dbReference type="EMBL" id="JBFOLK010000010">
    <property type="protein sequence ID" value="KAL2479699.1"/>
    <property type="molecule type" value="Genomic_DNA"/>
</dbReference>
<evidence type="ECO:0000313" key="2">
    <source>
        <dbReference type="EMBL" id="KAL2479699.1"/>
    </source>
</evidence>
<sequence>METYFEIISQIAFEQNVEAKKARIDEGKKASVEKITTGENDEENEASDEEINTADRKNDEAKKPSVEKFDDQENEESKKASIEEIDVALPTSPILRTPIMNYNVNLRNQIRIAYL</sequence>
<proteinExistence type="predicted"/>
<reference evidence="3" key="1">
    <citation type="submission" date="2024-07" db="EMBL/GenBank/DDBJ databases">
        <title>Two chromosome-level genome assemblies of Korean endemic species Abeliophyllum distichum and Forsythia ovata (Oleaceae).</title>
        <authorList>
            <person name="Jang H."/>
        </authorList>
    </citation>
    <scope>NUCLEOTIDE SEQUENCE [LARGE SCALE GENOMIC DNA]</scope>
</reference>
<feature type="compositionally biased region" description="Acidic residues" evidence="1">
    <location>
        <begin position="39"/>
        <end position="52"/>
    </location>
</feature>
<gene>
    <name evidence="2" type="ORF">Adt_32665</name>
</gene>
<feature type="compositionally biased region" description="Basic and acidic residues" evidence="1">
    <location>
        <begin position="53"/>
        <end position="82"/>
    </location>
</feature>
<dbReference type="Proteomes" id="UP001604336">
    <property type="component" value="Unassembled WGS sequence"/>
</dbReference>
<comment type="caution">
    <text evidence="2">The sequence shown here is derived from an EMBL/GenBank/DDBJ whole genome shotgun (WGS) entry which is preliminary data.</text>
</comment>
<organism evidence="2 3">
    <name type="scientific">Abeliophyllum distichum</name>
    <dbReference type="NCBI Taxonomy" id="126358"/>
    <lineage>
        <taxon>Eukaryota</taxon>
        <taxon>Viridiplantae</taxon>
        <taxon>Streptophyta</taxon>
        <taxon>Embryophyta</taxon>
        <taxon>Tracheophyta</taxon>
        <taxon>Spermatophyta</taxon>
        <taxon>Magnoliopsida</taxon>
        <taxon>eudicotyledons</taxon>
        <taxon>Gunneridae</taxon>
        <taxon>Pentapetalae</taxon>
        <taxon>asterids</taxon>
        <taxon>lamiids</taxon>
        <taxon>Lamiales</taxon>
        <taxon>Oleaceae</taxon>
        <taxon>Forsythieae</taxon>
        <taxon>Abeliophyllum</taxon>
    </lineage>
</organism>
<evidence type="ECO:0000256" key="1">
    <source>
        <dbReference type="SAM" id="MobiDB-lite"/>
    </source>
</evidence>
<feature type="compositionally biased region" description="Basic and acidic residues" evidence="1">
    <location>
        <begin position="22"/>
        <end position="32"/>
    </location>
</feature>
<protein>
    <submittedName>
        <fullName evidence="2">Zinc finger MYM-type protein 1-like</fullName>
    </submittedName>
</protein>
<evidence type="ECO:0000313" key="3">
    <source>
        <dbReference type="Proteomes" id="UP001604336"/>
    </source>
</evidence>
<feature type="region of interest" description="Disordered" evidence="1">
    <location>
        <begin position="22"/>
        <end position="82"/>
    </location>
</feature>
<name>A0ABD1QUX4_9LAMI</name>
<accession>A0ABD1QUX4</accession>
<keyword evidence="3" id="KW-1185">Reference proteome</keyword>
<dbReference type="AlphaFoldDB" id="A0ABD1QUX4"/>